<evidence type="ECO:0000256" key="1">
    <source>
        <dbReference type="SAM" id="Phobius"/>
    </source>
</evidence>
<feature type="transmembrane region" description="Helical" evidence="1">
    <location>
        <begin position="46"/>
        <end position="68"/>
    </location>
</feature>
<dbReference type="AlphaFoldDB" id="A0A9D9DL04"/>
<name>A0A9D9DL04_9BACT</name>
<keyword evidence="1" id="KW-1133">Transmembrane helix</keyword>
<accession>A0A9D9DL04</accession>
<evidence type="ECO:0000313" key="2">
    <source>
        <dbReference type="EMBL" id="MBO8428982.1"/>
    </source>
</evidence>
<comment type="caution">
    <text evidence="2">The sequence shown here is derived from an EMBL/GenBank/DDBJ whole genome shotgun (WGS) entry which is preliminary data.</text>
</comment>
<protein>
    <submittedName>
        <fullName evidence="2">Uncharacterized protein</fullName>
    </submittedName>
</protein>
<proteinExistence type="predicted"/>
<reference evidence="2" key="1">
    <citation type="submission" date="2020-10" db="EMBL/GenBank/DDBJ databases">
        <authorList>
            <person name="Gilroy R."/>
        </authorList>
    </citation>
    <scope>NUCLEOTIDE SEQUENCE</scope>
    <source>
        <strain evidence="2">15467</strain>
    </source>
</reference>
<dbReference type="Proteomes" id="UP000823635">
    <property type="component" value="Unassembled WGS sequence"/>
</dbReference>
<evidence type="ECO:0000313" key="3">
    <source>
        <dbReference type="Proteomes" id="UP000823635"/>
    </source>
</evidence>
<organism evidence="2 3">
    <name type="scientific">Candidatus Egerieousia excrementavium</name>
    <dbReference type="NCBI Taxonomy" id="2840778"/>
    <lineage>
        <taxon>Bacteria</taxon>
        <taxon>Pseudomonadati</taxon>
        <taxon>Bacteroidota</taxon>
        <taxon>Bacteroidia</taxon>
        <taxon>Bacteroidales</taxon>
        <taxon>Candidatus Egerieousia</taxon>
    </lineage>
</organism>
<sequence length="159" mass="18836">MNLEDFMKKKRDSLTKEHLPDRFSEQMLSRIREGIRVRQKKSRKVILGYAVLAAASVAILLTVGLYIAENKTETHTIAEIEEYYILIKEINQLNSAERDYTIKEDIIRSVKDLTEDETRIEEQLPEEISKEEKEEIIRKYYRKKNEGLEKLRTFLAENK</sequence>
<reference evidence="2" key="2">
    <citation type="journal article" date="2021" name="PeerJ">
        <title>Extensive microbial diversity within the chicken gut microbiome revealed by metagenomics and culture.</title>
        <authorList>
            <person name="Gilroy R."/>
            <person name="Ravi A."/>
            <person name="Getino M."/>
            <person name="Pursley I."/>
            <person name="Horton D.L."/>
            <person name="Alikhan N.F."/>
            <person name="Baker D."/>
            <person name="Gharbi K."/>
            <person name="Hall N."/>
            <person name="Watson M."/>
            <person name="Adriaenssens E.M."/>
            <person name="Foster-Nyarko E."/>
            <person name="Jarju S."/>
            <person name="Secka A."/>
            <person name="Antonio M."/>
            <person name="Oren A."/>
            <person name="Chaudhuri R.R."/>
            <person name="La Ragione R."/>
            <person name="Hildebrand F."/>
            <person name="Pallen M.J."/>
        </authorList>
    </citation>
    <scope>NUCLEOTIDE SEQUENCE</scope>
    <source>
        <strain evidence="2">15467</strain>
    </source>
</reference>
<gene>
    <name evidence="2" type="ORF">IAC68_03495</name>
</gene>
<keyword evidence="1" id="KW-0812">Transmembrane</keyword>
<keyword evidence="1" id="KW-0472">Membrane</keyword>
<dbReference type="EMBL" id="JADINB010000079">
    <property type="protein sequence ID" value="MBO8428982.1"/>
    <property type="molecule type" value="Genomic_DNA"/>
</dbReference>